<feature type="transmembrane region" description="Helical" evidence="9">
    <location>
        <begin position="2341"/>
        <end position="2362"/>
    </location>
</feature>
<evidence type="ECO:0000256" key="3">
    <source>
        <dbReference type="ARBA" id="ARBA00022695"/>
    </source>
</evidence>
<keyword evidence="9" id="KW-0812">Transmembrane</keyword>
<dbReference type="InterPro" id="IPR012337">
    <property type="entry name" value="RNaseH-like_sf"/>
</dbReference>
<evidence type="ECO:0000313" key="13">
    <source>
        <dbReference type="Proteomes" id="UP000198287"/>
    </source>
</evidence>
<dbReference type="FunFam" id="3.30.420.10:FF:000032">
    <property type="entry name" value="Retrovirus-related Pol polyprotein from transposon 297-like Protein"/>
    <property type="match status" value="1"/>
</dbReference>
<evidence type="ECO:0000313" key="12">
    <source>
        <dbReference type="EMBL" id="OXA54790.1"/>
    </source>
</evidence>
<dbReference type="Gene3D" id="1.10.340.70">
    <property type="match status" value="1"/>
</dbReference>
<dbReference type="OrthoDB" id="5978043at2759"/>
<dbReference type="OMA" id="HEMIRIH"/>
<dbReference type="InterPro" id="IPR043502">
    <property type="entry name" value="DNA/RNA_pol_sf"/>
</dbReference>
<feature type="region of interest" description="Disordered" evidence="8">
    <location>
        <begin position="759"/>
        <end position="815"/>
    </location>
</feature>
<dbReference type="GO" id="GO:0015074">
    <property type="term" value="P:DNA integration"/>
    <property type="evidence" value="ECO:0007669"/>
    <property type="project" value="InterPro"/>
</dbReference>
<feature type="compositionally biased region" description="Pro residues" evidence="8">
    <location>
        <begin position="168"/>
        <end position="182"/>
    </location>
</feature>
<feature type="region of interest" description="Disordered" evidence="8">
    <location>
        <begin position="39"/>
        <end position="58"/>
    </location>
</feature>
<gene>
    <name evidence="12" type="ORF">Fcan01_11293</name>
</gene>
<keyword evidence="4" id="KW-0540">Nuclease</keyword>
<evidence type="ECO:0000256" key="8">
    <source>
        <dbReference type="SAM" id="MobiDB-lite"/>
    </source>
</evidence>
<dbReference type="PROSITE" id="PS50994">
    <property type="entry name" value="INTEGRASE"/>
    <property type="match status" value="1"/>
</dbReference>
<dbReference type="InterPro" id="IPR001584">
    <property type="entry name" value="Integrase_cat-core"/>
</dbReference>
<evidence type="ECO:0000256" key="1">
    <source>
        <dbReference type="ARBA" id="ARBA00012493"/>
    </source>
</evidence>
<reference evidence="12 13" key="1">
    <citation type="submission" date="2015-12" db="EMBL/GenBank/DDBJ databases">
        <title>The genome of Folsomia candida.</title>
        <authorList>
            <person name="Faddeeva A."/>
            <person name="Derks M.F."/>
            <person name="Anvar Y."/>
            <person name="Smit S."/>
            <person name="Van Straalen N."/>
            <person name="Roelofs D."/>
        </authorList>
    </citation>
    <scope>NUCLEOTIDE SEQUENCE [LARGE SCALE GENOMIC DNA]</scope>
    <source>
        <strain evidence="12 13">VU population</strain>
        <tissue evidence="12">Whole body</tissue>
    </source>
</reference>
<feature type="domain" description="Reverse transcriptase" evidence="10">
    <location>
        <begin position="903"/>
        <end position="1089"/>
    </location>
</feature>
<dbReference type="CDD" id="cd09274">
    <property type="entry name" value="RNase_HI_RT_Ty3"/>
    <property type="match status" value="1"/>
</dbReference>
<dbReference type="InterPro" id="IPR036397">
    <property type="entry name" value="RNaseH_sf"/>
</dbReference>
<keyword evidence="9" id="KW-0472">Membrane</keyword>
<feature type="compositionally biased region" description="Pro residues" evidence="8">
    <location>
        <begin position="191"/>
        <end position="206"/>
    </location>
</feature>
<dbReference type="GO" id="GO:0003964">
    <property type="term" value="F:RNA-directed DNA polymerase activity"/>
    <property type="evidence" value="ECO:0007669"/>
    <property type="project" value="UniProtKB-KW"/>
</dbReference>
<keyword evidence="7" id="KW-0511">Multifunctional enzyme</keyword>
<dbReference type="InterPro" id="IPR041577">
    <property type="entry name" value="RT_RNaseH_2"/>
</dbReference>
<evidence type="ECO:0000256" key="2">
    <source>
        <dbReference type="ARBA" id="ARBA00022679"/>
    </source>
</evidence>
<dbReference type="Gene3D" id="2.40.70.10">
    <property type="entry name" value="Acid Proteases"/>
    <property type="match status" value="1"/>
</dbReference>
<feature type="domain" description="Integrase catalytic" evidence="11">
    <location>
        <begin position="1448"/>
        <end position="1613"/>
    </location>
</feature>
<protein>
    <recommendedName>
        <fullName evidence="1">RNA-directed DNA polymerase</fullName>
        <ecNumber evidence="1">2.7.7.49</ecNumber>
    </recommendedName>
</protein>
<evidence type="ECO:0000256" key="4">
    <source>
        <dbReference type="ARBA" id="ARBA00022722"/>
    </source>
</evidence>
<dbReference type="CDD" id="cd01647">
    <property type="entry name" value="RT_LTR"/>
    <property type="match status" value="1"/>
</dbReference>
<dbReference type="PANTHER" id="PTHR37984:SF5">
    <property type="entry name" value="PROTEIN NYNRIN-LIKE"/>
    <property type="match status" value="1"/>
</dbReference>
<dbReference type="Gene3D" id="3.30.420.10">
    <property type="entry name" value="Ribonuclease H-like superfamily/Ribonuclease H"/>
    <property type="match status" value="1"/>
</dbReference>
<evidence type="ECO:0000256" key="6">
    <source>
        <dbReference type="ARBA" id="ARBA00022918"/>
    </source>
</evidence>
<evidence type="ECO:0000259" key="11">
    <source>
        <dbReference type="PROSITE" id="PS50994"/>
    </source>
</evidence>
<accession>A0A226EBH3</accession>
<dbReference type="Pfam" id="PF00078">
    <property type="entry name" value="RVT_1"/>
    <property type="match status" value="1"/>
</dbReference>
<proteinExistence type="predicted"/>
<dbReference type="SUPFAM" id="SSF53098">
    <property type="entry name" value="Ribonuclease H-like"/>
    <property type="match status" value="1"/>
</dbReference>
<feature type="region of interest" description="Disordered" evidence="8">
    <location>
        <begin position="1813"/>
        <end position="1836"/>
    </location>
</feature>
<dbReference type="Pfam" id="PF17921">
    <property type="entry name" value="Integrase_H2C2"/>
    <property type="match status" value="1"/>
</dbReference>
<dbReference type="Gene3D" id="3.30.70.270">
    <property type="match status" value="2"/>
</dbReference>
<name>A0A226EBH3_FOLCA</name>
<sequence length="2482" mass="276550">MPLWNFFGLREPPPPPPRAERNRSTVFVPRRRFQRFRDPYEVESEREDIEINPTDSSQCGIITDELGNTNSDPLPLSDLPSPPDPTFAGHHSTFSILPENRIDNQVRQPSPLSFAHNDPNQKFVPSPDRTRVDHTRNLSPPAARPAPTHNFFFGPRALNPAAAFQFPSAPPPPVRPSTPPSPAHLSIPTRPSTPPPPPPPPCPPPNANMANFFSTGIPIPPHPPQAPLRWTEAKRLTVPQAKLTLPLAFSNAIAQHYFMINFAEQDDPNIDWATFIKNFLTKCPMEVDDPTSILDILKRPKPDLEKASVYLQRLRAAMSEEYSRHAEPDVIRLLMDNLDPALRQFLECKGPPLNYSDLVSLVKHYEDRGLQKTLTAQPPPPQTNFTLPAPAPVAAVGLDAFAGLQQPPAAPPGPPSAPANSMTKQDNLLGGMDAAHKSAPTAAKADMSLPTATRRCAMKGLKCTHADAVAAEATHGGDPLATVAMHLLAIFTWFVGATTFPAITADGMSLPAITADEMSHRVNTADEMSLPGIYVVATTFRRRILVATPTLAEVIPAVVMTALRDPRPDHLPLRETGIPGQIDLSPGTAAKINFTPATNFSNNHGPVTIDTIINDQCVTATVDNGAKASIISAHLAVGLPRINPNMPYRLSDFGNHTIMDSGLVILPITIGSHNISYPFFVVPSSPCPLLLGHDFQEHFLLSSNESLRCLMSPILGTIPYTSHPQRLFHSCENKEILQSLNSGVPLNFIDANYPGTTSDQLNGVSPRLPLSPSPPADSEAPEILPPPAAAEDPVLSPPSPPAAEDPALSPPMPVSAFSSQDFANIDLSKLKISPDISPQTRTKLLDLIMEFKHIFSWDPTKLGRTDRIHFDIDTGDNPPIRMQQYNHPEKIHNDIKTHVDKLLAQGLVRPIRGSWSSPCFFVPKKDDDGNLTSQRFTVDYRSLNRITKKVQWPQTRIDDIFQSLRGNKYFTSLDFCSGYYQVPMTREAQEKATFVTREGTFAPTVLPFGVSNGPARFAELLDIVLKGLKGEKKICQNFFDDIVSGGESEEEALAKLRLIFERISAEGLSLKPFKCDFLQREIVLLGFSLNEFGTKPDEKKLAGVAKLQPPTTGHKVKKMVAFFSYFRKYIPNFSRIVHPLQCLSSIRGKIHWKKEHQLAFDTVKERLLSRPVLRLFDPTLPTLLETDASTFGLGAGLFQFFDGEKHPVAFISRTLSAAEKRYPSIMLELTAICWALKRLRPLIYGVPISIATDCHGICWLLQGSKKELNSRLSSMVVCLMDYTIKEIRHVSGKKHECADFLSRYPTEHFDPSRDELDELPLLTIGSLNLLSSQGDDPELHQIISQLQLGHNAKINEHFTLKDDVLFNRNNQYNRLTLVIPSSLVPSILEECHDSPFSGHMGFTKTYDRVKQRYWFPGMRRKIMRYVATCTQCQFRKSPRTRPSGLFQCIKVPKNAFQRVQIDVAGLFPSSKSNKKYIITASCYLTKWLETEAVKSAQTEDIIKFLVKKIICRHGVPAILQSDKGTIFTSDLFSKLAAALGMKHSLSTAYHPQSQGQVERSHAVLNDCIQIYLQDSLKSHSDWDFWLPHITFAINSTKHSTTGFSPFELLYGREVVLPTEAAFIAEEYVTLQKFLSHVRSARTLAWDRIRHSQSVAKFYYDQKRQHVEFPIGSQVLHRKYIQKKGLASKLMQYWFGPYIISRKLSDVNYVITARMSNGRIISETTHVDKLKLYHPRSDDTTVSTISPELLDVSHAESLDPPQSAKLPDSADGDLFPPVPNVPSPDSSPPTIESPSAPLITIATYTPVSEPAPLTTAFDPDLPQLSPQPSFYESTLSQSSPPVLSLASPQLPLQTPAHDYNLRSQPSSSPIAQLSTGILVDTVNVIAYESTVPLIYEMELPDLDQWTRLLTPLNDTGIGQILNSTHSLALRLLPIFPSPNSTRRRRSIEHLDTFSQQLQAALTAEHSFAVQSTQIFNRDLQALEKALSETDRTVQNEFRTVAREEEIIESKAQDDHNALYALAVAQFQTVLNQNWIATVNDCRQSRLPRFLVPLKMLRRDVRVLQKKLLQHNRELAFPSRGLEEVYRYPLATCLFSKAKVIATVRIPVVTLSRKYIMHRLQPLPFLFNDDVCQVKIDINYVASSNERLIPITSALLPNCDPSTHVLCRLPRYDAPIIPENNCIRSVLTSSSVAEINRNCHLSCTKLYHPLILQLGPARFGIIAPNSTIELFPSSESASRIISPPKIGLLAVQLSCSSRLYVDSLLVTPDFPCLISNVDHTYHHLIPAPFTKLKTQIITNATHFSTLDEIINQEWHESIPHTNYSEPPLPASHHIPMEIHAAAYVSYTSSIILFLVIILVIWISYKLFCIPVPIFPGVRANPILDTISVTSDALTVLLLLLLILIALTILRRLTQLAKPLRNPKDSKDSDPDPIYPKPNPRLIYSKRPASPPPSIPNAHRMTTFPTAPPPPTSGHHHFDAFGNYA</sequence>
<evidence type="ECO:0000256" key="7">
    <source>
        <dbReference type="ARBA" id="ARBA00023268"/>
    </source>
</evidence>
<dbReference type="PANTHER" id="PTHR37984">
    <property type="entry name" value="PROTEIN CBG26694"/>
    <property type="match status" value="1"/>
</dbReference>
<keyword evidence="2" id="KW-0808">Transferase</keyword>
<keyword evidence="5" id="KW-0255">Endonuclease</keyword>
<dbReference type="EMBL" id="LNIX01000005">
    <property type="protein sequence ID" value="OXA54790.1"/>
    <property type="molecule type" value="Genomic_DNA"/>
</dbReference>
<feature type="compositionally biased region" description="Pro residues" evidence="8">
    <location>
        <begin position="1775"/>
        <end position="1786"/>
    </location>
</feature>
<dbReference type="Gene3D" id="3.10.10.10">
    <property type="entry name" value="HIV Type 1 Reverse Transcriptase, subunit A, domain 1"/>
    <property type="match status" value="1"/>
</dbReference>
<evidence type="ECO:0000256" key="9">
    <source>
        <dbReference type="SAM" id="Phobius"/>
    </source>
</evidence>
<evidence type="ECO:0000256" key="5">
    <source>
        <dbReference type="ARBA" id="ARBA00022759"/>
    </source>
</evidence>
<dbReference type="CDD" id="cd00303">
    <property type="entry name" value="retropepsin_like"/>
    <property type="match status" value="1"/>
</dbReference>
<dbReference type="SUPFAM" id="SSF50630">
    <property type="entry name" value="Acid proteases"/>
    <property type="match status" value="1"/>
</dbReference>
<dbReference type="PROSITE" id="PS50878">
    <property type="entry name" value="RT_POL"/>
    <property type="match status" value="1"/>
</dbReference>
<dbReference type="Proteomes" id="UP000198287">
    <property type="component" value="Unassembled WGS sequence"/>
</dbReference>
<dbReference type="FunFam" id="3.30.70.270:FF:000020">
    <property type="entry name" value="Transposon Tf2-6 polyprotein-like Protein"/>
    <property type="match status" value="1"/>
</dbReference>
<keyword evidence="9" id="KW-1133">Transmembrane helix</keyword>
<feature type="region of interest" description="Disordered" evidence="8">
    <location>
        <begin position="403"/>
        <end position="427"/>
    </location>
</feature>
<dbReference type="FunFam" id="3.10.20.370:FF:000001">
    <property type="entry name" value="Retrovirus-related Pol polyprotein from transposon 17.6-like protein"/>
    <property type="match status" value="1"/>
</dbReference>
<dbReference type="SUPFAM" id="SSF56672">
    <property type="entry name" value="DNA/RNA polymerases"/>
    <property type="match status" value="1"/>
</dbReference>
<feature type="compositionally biased region" description="Pro residues" evidence="8">
    <location>
        <begin position="795"/>
        <end position="813"/>
    </location>
</feature>
<dbReference type="Gene3D" id="3.10.20.370">
    <property type="match status" value="1"/>
</dbReference>
<dbReference type="InterPro" id="IPR050951">
    <property type="entry name" value="Retrovirus_Pol_polyprotein"/>
</dbReference>
<comment type="caution">
    <text evidence="12">The sequence shown here is derived from an EMBL/GenBank/DDBJ whole genome shotgun (WGS) entry which is preliminary data.</text>
</comment>
<dbReference type="GO" id="GO:0003676">
    <property type="term" value="F:nucleic acid binding"/>
    <property type="evidence" value="ECO:0007669"/>
    <property type="project" value="InterPro"/>
</dbReference>
<feature type="region of interest" description="Disordered" evidence="8">
    <location>
        <begin position="109"/>
        <end position="210"/>
    </location>
</feature>
<feature type="compositionally biased region" description="Acidic residues" evidence="8">
    <location>
        <begin position="41"/>
        <end position="50"/>
    </location>
</feature>
<dbReference type="Pfam" id="PF00665">
    <property type="entry name" value="rve"/>
    <property type="match status" value="1"/>
</dbReference>
<dbReference type="FunFam" id="1.10.340.70:FF:000001">
    <property type="entry name" value="Retrovirus-related Pol polyprotein from transposon gypsy-like Protein"/>
    <property type="match status" value="1"/>
</dbReference>
<feature type="compositionally biased region" description="Polar residues" evidence="8">
    <location>
        <begin position="1823"/>
        <end position="1836"/>
    </location>
</feature>
<keyword evidence="6" id="KW-0695">RNA-directed DNA polymerase</keyword>
<feature type="compositionally biased region" description="Pro residues" evidence="8">
    <location>
        <begin position="408"/>
        <end position="417"/>
    </location>
</feature>
<dbReference type="GO" id="GO:0042575">
    <property type="term" value="C:DNA polymerase complex"/>
    <property type="evidence" value="ECO:0007669"/>
    <property type="project" value="UniProtKB-ARBA"/>
</dbReference>
<dbReference type="InterPro" id="IPR021109">
    <property type="entry name" value="Peptidase_aspartic_dom_sf"/>
</dbReference>
<feature type="region of interest" description="Disordered" evidence="8">
    <location>
        <begin position="1754"/>
        <end position="1793"/>
    </location>
</feature>
<feature type="region of interest" description="Disordered" evidence="8">
    <location>
        <begin position="2417"/>
        <end position="2476"/>
    </location>
</feature>
<dbReference type="InterPro" id="IPR041588">
    <property type="entry name" value="Integrase_H2C2"/>
</dbReference>
<organism evidence="12 13">
    <name type="scientific">Folsomia candida</name>
    <name type="common">Springtail</name>
    <dbReference type="NCBI Taxonomy" id="158441"/>
    <lineage>
        <taxon>Eukaryota</taxon>
        <taxon>Metazoa</taxon>
        <taxon>Ecdysozoa</taxon>
        <taxon>Arthropoda</taxon>
        <taxon>Hexapoda</taxon>
        <taxon>Collembola</taxon>
        <taxon>Entomobryomorpha</taxon>
        <taxon>Isotomoidea</taxon>
        <taxon>Isotomidae</taxon>
        <taxon>Proisotominae</taxon>
        <taxon>Folsomia</taxon>
    </lineage>
</organism>
<dbReference type="EC" id="2.7.7.49" evidence="1"/>
<dbReference type="InterPro" id="IPR043128">
    <property type="entry name" value="Rev_trsase/Diguanyl_cyclase"/>
</dbReference>
<feature type="transmembrane region" description="Helical" evidence="9">
    <location>
        <begin position="2390"/>
        <end position="2407"/>
    </location>
</feature>
<keyword evidence="3" id="KW-0548">Nucleotidyltransferase</keyword>
<keyword evidence="13" id="KW-1185">Reference proteome</keyword>
<keyword evidence="5" id="KW-0378">Hydrolase</keyword>
<feature type="region of interest" description="Disordered" evidence="8">
    <location>
        <begin position="1"/>
        <end position="23"/>
    </location>
</feature>
<dbReference type="Pfam" id="PF17919">
    <property type="entry name" value="RT_RNaseH_2"/>
    <property type="match status" value="1"/>
</dbReference>
<dbReference type="InterPro" id="IPR000477">
    <property type="entry name" value="RT_dom"/>
</dbReference>
<dbReference type="GO" id="GO:0004519">
    <property type="term" value="F:endonuclease activity"/>
    <property type="evidence" value="ECO:0007669"/>
    <property type="project" value="UniProtKB-KW"/>
</dbReference>
<evidence type="ECO:0000259" key="10">
    <source>
        <dbReference type="PROSITE" id="PS50878"/>
    </source>
</evidence>